<evidence type="ECO:0000256" key="2">
    <source>
        <dbReference type="SAM" id="MobiDB-lite"/>
    </source>
</evidence>
<evidence type="ECO:0000313" key="5">
    <source>
        <dbReference type="Proteomes" id="UP000005207"/>
    </source>
</evidence>
<feature type="compositionally biased region" description="Basic residues" evidence="2">
    <location>
        <begin position="121"/>
        <end position="130"/>
    </location>
</feature>
<dbReference type="InterPro" id="IPR029071">
    <property type="entry name" value="Ubiquitin-like_domsf"/>
</dbReference>
<accession>A0A669DP14</accession>
<feature type="coiled-coil region" evidence="1">
    <location>
        <begin position="192"/>
        <end position="219"/>
    </location>
</feature>
<dbReference type="GO" id="GO:0007165">
    <property type="term" value="P:signal transduction"/>
    <property type="evidence" value="ECO:0007669"/>
    <property type="project" value="InterPro"/>
</dbReference>
<dbReference type="CDD" id="cd16134">
    <property type="entry name" value="RA_RASSF8"/>
    <property type="match status" value="1"/>
</dbReference>
<evidence type="ECO:0000313" key="4">
    <source>
        <dbReference type="Ensembl" id="ENSONIP00000061153.1"/>
    </source>
</evidence>
<dbReference type="GeneTree" id="ENSGT00950000182839"/>
<feature type="coiled-coil region" evidence="1">
    <location>
        <begin position="319"/>
        <end position="381"/>
    </location>
</feature>
<dbReference type="AlphaFoldDB" id="A0A669DP14"/>
<dbReference type="PANTHER" id="PTHR15286">
    <property type="entry name" value="RAS-ASSOCIATING DOMAIN CONTAINING PROTEIN"/>
    <property type="match status" value="1"/>
</dbReference>
<protein>
    <submittedName>
        <fullName evidence="4">Ras association domain family member 8a</fullName>
    </submittedName>
</protein>
<dbReference type="CTD" id="100003291"/>
<dbReference type="InterPro" id="IPR000159">
    <property type="entry name" value="RA_dom"/>
</dbReference>
<feature type="region of interest" description="Disordered" evidence="2">
    <location>
        <begin position="81"/>
        <end position="136"/>
    </location>
</feature>
<dbReference type="KEGG" id="onl:100694480"/>
<dbReference type="InterPro" id="IPR033593">
    <property type="entry name" value="N-RASSF"/>
</dbReference>
<feature type="domain" description="Ras-associating" evidence="3">
    <location>
        <begin position="1"/>
        <end position="82"/>
    </location>
</feature>
<dbReference type="SMART" id="SM00314">
    <property type="entry name" value="RA"/>
    <property type="match status" value="1"/>
</dbReference>
<dbReference type="SUPFAM" id="SSF54236">
    <property type="entry name" value="Ubiquitin-like"/>
    <property type="match status" value="1"/>
</dbReference>
<dbReference type="Pfam" id="PF21712">
    <property type="entry name" value="RASSF8-10_RA"/>
    <property type="match status" value="1"/>
</dbReference>
<feature type="coiled-coil region" evidence="1">
    <location>
        <begin position="257"/>
        <end position="294"/>
    </location>
</feature>
<dbReference type="Ensembl" id="ENSONIT00000087631.1">
    <property type="protein sequence ID" value="ENSONIP00000061153.1"/>
    <property type="gene ID" value="ENSONIG00000036802.1"/>
</dbReference>
<reference evidence="5" key="1">
    <citation type="submission" date="2012-01" db="EMBL/GenBank/DDBJ databases">
        <title>The Genome Sequence of Oreochromis niloticus (Nile Tilapia).</title>
        <authorList>
            <consortium name="Broad Institute Genome Assembly Team"/>
            <consortium name="Broad Institute Sequencing Platform"/>
            <person name="Di Palma F."/>
            <person name="Johnson J."/>
            <person name="Lander E.S."/>
            <person name="Lindblad-Toh K."/>
        </authorList>
    </citation>
    <scope>NUCLEOTIDE SEQUENCE [LARGE SCALE GENOMIC DNA]</scope>
</reference>
<dbReference type="Proteomes" id="UP000005207">
    <property type="component" value="Linkage group LG7"/>
</dbReference>
<dbReference type="FunCoup" id="A0A669DP14">
    <property type="interactions" value="14"/>
</dbReference>
<reference evidence="4" key="3">
    <citation type="submission" date="2025-09" db="UniProtKB">
        <authorList>
            <consortium name="Ensembl"/>
        </authorList>
    </citation>
    <scope>IDENTIFICATION</scope>
</reference>
<keyword evidence="1" id="KW-0175">Coiled coil</keyword>
<sequence>MELKVWVDGVQRVVCGVTEATTCQEVVIALAQAIGRTGRYTLVEKWRDTERHLAPHESPVASLNTWGQYAGDVQLILHRTGPSLTERPPSEGPPLRGPERGLHRQSLPPLAKLRHPNDRSLRRREPRRKSLTFTGAPRSLREILSGGRIGEAEAKRRLLLGNGGSLHHAGPTIGTTSPSLWACRMEDLVRLVGLQRETLNVLEKKLEAYEAELQVWAEGRGGRGEGCAGGGLIEEILRLEKYLRKNEVEMEEEEFWATELQIELESERQLEERLQELRGRLQSCELEIEEKLAMVQGVEAGLEEEKLQRERQETQWVSEAEARAQVLRIKSELKAQERQAVQLESSCKAVDRSLGQSSKKLQDMQHELEQLTKELRQVNLQQFIKQTGTKVTVLPAEPAEEGSTHNSPGIDLVPLSGSLKRPVSTHPMPNHLRALHSPLSSGLNPEGIYV</sequence>
<organism evidence="4 5">
    <name type="scientific">Oreochromis niloticus</name>
    <name type="common">Nile tilapia</name>
    <name type="synonym">Tilapia nilotica</name>
    <dbReference type="NCBI Taxonomy" id="8128"/>
    <lineage>
        <taxon>Eukaryota</taxon>
        <taxon>Metazoa</taxon>
        <taxon>Chordata</taxon>
        <taxon>Craniata</taxon>
        <taxon>Vertebrata</taxon>
        <taxon>Euteleostomi</taxon>
        <taxon>Actinopterygii</taxon>
        <taxon>Neopterygii</taxon>
        <taxon>Teleostei</taxon>
        <taxon>Neoteleostei</taxon>
        <taxon>Acanthomorphata</taxon>
        <taxon>Ovalentaria</taxon>
        <taxon>Cichlomorphae</taxon>
        <taxon>Cichliformes</taxon>
        <taxon>Cichlidae</taxon>
        <taxon>African cichlids</taxon>
        <taxon>Pseudocrenilabrinae</taxon>
        <taxon>Oreochromini</taxon>
        <taxon>Oreochromis</taxon>
    </lineage>
</organism>
<proteinExistence type="predicted"/>
<dbReference type="PANTHER" id="PTHR15286:SF12">
    <property type="entry name" value="RAS ASSOCIATION DOMAIN FAMILY MEMBER 8A"/>
    <property type="match status" value="1"/>
</dbReference>
<evidence type="ECO:0000256" key="1">
    <source>
        <dbReference type="SAM" id="Coils"/>
    </source>
</evidence>
<dbReference type="InParanoid" id="A0A669DP14"/>
<evidence type="ECO:0000259" key="3">
    <source>
        <dbReference type="PROSITE" id="PS50200"/>
    </source>
</evidence>
<dbReference type="Gene3D" id="3.10.20.90">
    <property type="entry name" value="Phosphatidylinositol 3-kinase Catalytic Subunit, Chain A, domain 1"/>
    <property type="match status" value="1"/>
</dbReference>
<dbReference type="InterPro" id="IPR048944">
    <property type="entry name" value="RASSF8_RA"/>
</dbReference>
<reference evidence="4" key="2">
    <citation type="submission" date="2025-08" db="UniProtKB">
        <authorList>
            <consortium name="Ensembl"/>
        </authorList>
    </citation>
    <scope>IDENTIFICATION</scope>
</reference>
<dbReference type="InterPro" id="IPR048945">
    <property type="entry name" value="RASSF8/10_RA"/>
</dbReference>
<gene>
    <name evidence="4" type="primary">RASSF8</name>
    <name evidence="4" type="synonym">LOC100694480</name>
</gene>
<dbReference type="OrthoDB" id="10051571at2759"/>
<keyword evidence="5" id="KW-1185">Reference proteome</keyword>
<dbReference type="PROSITE" id="PS50200">
    <property type="entry name" value="RA"/>
    <property type="match status" value="1"/>
</dbReference>
<dbReference type="OMA" id="IQDMQHE"/>
<name>A0A669DP14_ORENI</name>